<proteinExistence type="predicted"/>
<keyword evidence="1" id="KW-0175">Coiled coil</keyword>
<dbReference type="RefSeq" id="WP_203169006.1">
    <property type="nucleotide sequence ID" value="NZ_JAEVLS010000004.1"/>
</dbReference>
<keyword evidence="3" id="KW-1185">Reference proteome</keyword>
<sequence length="174" mass="19941">MRSRDIVTLEHLHRVRGSRLAALERDLQAKVAVLREVEDEAEACRAELAQARLQRDAWESEWQSWLSTHGVLSRGEDYNRYHVVLIAWERDVHEQLSEIEARLRVAADEVTKARGVVRKAQVRLEALGDRLARSRHSLAYARSLRQHRENEELATIAARRAHAAWLSDVVSAGV</sequence>
<dbReference type="InterPro" id="IPR053716">
    <property type="entry name" value="Flag_assembly_chemotaxis_eff"/>
</dbReference>
<accession>A0ABS1X0W2</accession>
<feature type="coiled-coil region" evidence="1">
    <location>
        <begin position="20"/>
        <end position="61"/>
    </location>
</feature>
<evidence type="ECO:0000313" key="2">
    <source>
        <dbReference type="EMBL" id="MBM0106891.1"/>
    </source>
</evidence>
<evidence type="ECO:0000313" key="3">
    <source>
        <dbReference type="Proteomes" id="UP000661077"/>
    </source>
</evidence>
<gene>
    <name evidence="2" type="ORF">JM946_19320</name>
</gene>
<comment type="caution">
    <text evidence="2">The sequence shown here is derived from an EMBL/GenBank/DDBJ whole genome shotgun (WGS) entry which is preliminary data.</text>
</comment>
<reference evidence="2 3" key="1">
    <citation type="journal article" date="2021" name="Int. J. Syst. Evol. Microbiol.">
        <title>Steroidobacter gossypii sp. nov., isolated from soil of cotton cropping field.</title>
        <authorList>
            <person name="Huang R."/>
            <person name="Yang S."/>
            <person name="Zhen C."/>
            <person name="Liu W."/>
        </authorList>
    </citation>
    <scope>NUCLEOTIDE SEQUENCE [LARGE SCALE GENOMIC DNA]</scope>
    <source>
        <strain evidence="2 3">S1-65</strain>
    </source>
</reference>
<dbReference type="Gene3D" id="1.10.287.1700">
    <property type="match status" value="1"/>
</dbReference>
<dbReference type="EMBL" id="JAEVLS010000004">
    <property type="protein sequence ID" value="MBM0106891.1"/>
    <property type="molecule type" value="Genomic_DNA"/>
</dbReference>
<protein>
    <recommendedName>
        <fullName evidence="4">Type III secretion protein</fullName>
    </recommendedName>
</protein>
<dbReference type="Proteomes" id="UP000661077">
    <property type="component" value="Unassembled WGS sequence"/>
</dbReference>
<evidence type="ECO:0008006" key="4">
    <source>
        <dbReference type="Google" id="ProtNLM"/>
    </source>
</evidence>
<evidence type="ECO:0000256" key="1">
    <source>
        <dbReference type="SAM" id="Coils"/>
    </source>
</evidence>
<organism evidence="2 3">
    <name type="scientific">Steroidobacter gossypii</name>
    <dbReference type="NCBI Taxonomy" id="2805490"/>
    <lineage>
        <taxon>Bacteria</taxon>
        <taxon>Pseudomonadati</taxon>
        <taxon>Pseudomonadota</taxon>
        <taxon>Gammaproteobacteria</taxon>
        <taxon>Steroidobacterales</taxon>
        <taxon>Steroidobacteraceae</taxon>
        <taxon>Steroidobacter</taxon>
    </lineage>
</organism>
<name>A0ABS1X0W2_9GAMM</name>